<keyword evidence="2" id="KW-1185">Reference proteome</keyword>
<name>A0ACC0ATB7_CATRO</name>
<organism evidence="1 2">
    <name type="scientific">Catharanthus roseus</name>
    <name type="common">Madagascar periwinkle</name>
    <name type="synonym">Vinca rosea</name>
    <dbReference type="NCBI Taxonomy" id="4058"/>
    <lineage>
        <taxon>Eukaryota</taxon>
        <taxon>Viridiplantae</taxon>
        <taxon>Streptophyta</taxon>
        <taxon>Embryophyta</taxon>
        <taxon>Tracheophyta</taxon>
        <taxon>Spermatophyta</taxon>
        <taxon>Magnoliopsida</taxon>
        <taxon>eudicotyledons</taxon>
        <taxon>Gunneridae</taxon>
        <taxon>Pentapetalae</taxon>
        <taxon>asterids</taxon>
        <taxon>lamiids</taxon>
        <taxon>Gentianales</taxon>
        <taxon>Apocynaceae</taxon>
        <taxon>Rauvolfioideae</taxon>
        <taxon>Vinceae</taxon>
        <taxon>Catharanthinae</taxon>
        <taxon>Catharanthus</taxon>
    </lineage>
</organism>
<reference evidence="2" key="1">
    <citation type="journal article" date="2023" name="Nat. Plants">
        <title>Single-cell RNA sequencing provides a high-resolution roadmap for understanding the multicellular compartmentation of specialized metabolism.</title>
        <authorList>
            <person name="Sun S."/>
            <person name="Shen X."/>
            <person name="Li Y."/>
            <person name="Li Y."/>
            <person name="Wang S."/>
            <person name="Li R."/>
            <person name="Zhang H."/>
            <person name="Shen G."/>
            <person name="Guo B."/>
            <person name="Wei J."/>
            <person name="Xu J."/>
            <person name="St-Pierre B."/>
            <person name="Chen S."/>
            <person name="Sun C."/>
        </authorList>
    </citation>
    <scope>NUCLEOTIDE SEQUENCE [LARGE SCALE GENOMIC DNA]</scope>
</reference>
<accession>A0ACC0ATB7</accession>
<protein>
    <submittedName>
        <fullName evidence="1">Uncharacterized protein</fullName>
    </submittedName>
</protein>
<dbReference type="EMBL" id="CM044705">
    <property type="protein sequence ID" value="KAI5663515.1"/>
    <property type="molecule type" value="Genomic_DNA"/>
</dbReference>
<proteinExistence type="predicted"/>
<gene>
    <name evidence="1" type="ORF">M9H77_22838</name>
</gene>
<evidence type="ECO:0000313" key="1">
    <source>
        <dbReference type="EMBL" id="KAI5663515.1"/>
    </source>
</evidence>
<evidence type="ECO:0000313" key="2">
    <source>
        <dbReference type="Proteomes" id="UP001060085"/>
    </source>
</evidence>
<dbReference type="Proteomes" id="UP001060085">
    <property type="component" value="Linkage Group LG05"/>
</dbReference>
<sequence length="118" mass="13448">MCKSCWLTMSKNIHLPTPSHHEGTSDSTRMNLNENPNVGQAYFGGYYGGQQGDKVLDKTKWNASKGKVIQIHCRILGLCTSLVGEDCYSKSEKWNRTSWNLGRIEDSHERRNYARVLL</sequence>
<comment type="caution">
    <text evidence="1">The sequence shown here is derived from an EMBL/GenBank/DDBJ whole genome shotgun (WGS) entry which is preliminary data.</text>
</comment>